<evidence type="ECO:0000256" key="1">
    <source>
        <dbReference type="SAM" id="MobiDB-lite"/>
    </source>
</evidence>
<dbReference type="OrthoDB" id="7571422at2"/>
<gene>
    <name evidence="2" type="ORF">SAMN06295912_106132</name>
</gene>
<protein>
    <recommendedName>
        <fullName evidence="4">Membrane-anchored ribosome-binding protein, inhibits growth in stationary phase, ElaB/YqjD/DUF883 family</fullName>
    </recommendedName>
</protein>
<name>A0A239EIP4_9SPHN</name>
<feature type="compositionally biased region" description="Basic and acidic residues" evidence="1">
    <location>
        <begin position="19"/>
        <end position="49"/>
    </location>
</feature>
<reference evidence="3" key="1">
    <citation type="submission" date="2017-06" db="EMBL/GenBank/DDBJ databases">
        <authorList>
            <person name="Varghese N."/>
            <person name="Submissions S."/>
        </authorList>
    </citation>
    <scope>NUCLEOTIDE SEQUENCE [LARGE SCALE GENOMIC DNA]</scope>
    <source>
        <strain evidence="3">LNB2</strain>
    </source>
</reference>
<organism evidence="2 3">
    <name type="scientific">Edaphosphingomonas laterariae</name>
    <dbReference type="NCBI Taxonomy" id="861865"/>
    <lineage>
        <taxon>Bacteria</taxon>
        <taxon>Pseudomonadati</taxon>
        <taxon>Pseudomonadota</taxon>
        <taxon>Alphaproteobacteria</taxon>
        <taxon>Sphingomonadales</taxon>
        <taxon>Rhizorhabdaceae</taxon>
        <taxon>Edaphosphingomonas</taxon>
    </lineage>
</organism>
<evidence type="ECO:0008006" key="4">
    <source>
        <dbReference type="Google" id="ProtNLM"/>
    </source>
</evidence>
<feature type="region of interest" description="Disordered" evidence="1">
    <location>
        <begin position="1"/>
        <end position="49"/>
    </location>
</feature>
<proteinExistence type="predicted"/>
<sequence>MSNSVKDSAERASAFASEKLAEAKQTLRDRSQATRAAAHDALESARGKVDEAKSATAQGIEDNPVAALVAGLALGAIVGALLPRGEREKEALGTVGGKLNEAARTAYAAAKDAGREAMEELGINKDAAQAQVDKFVQAATKSASAAGNAAMGTVKNR</sequence>
<accession>A0A239EIP4</accession>
<dbReference type="Proteomes" id="UP000198281">
    <property type="component" value="Unassembled WGS sequence"/>
</dbReference>
<evidence type="ECO:0000313" key="3">
    <source>
        <dbReference type="Proteomes" id="UP000198281"/>
    </source>
</evidence>
<dbReference type="RefSeq" id="WP_089219065.1">
    <property type="nucleotide sequence ID" value="NZ_FZOS01000006.1"/>
</dbReference>
<dbReference type="AlphaFoldDB" id="A0A239EIP4"/>
<evidence type="ECO:0000313" key="2">
    <source>
        <dbReference type="EMBL" id="SNS43772.1"/>
    </source>
</evidence>
<keyword evidence="3" id="KW-1185">Reference proteome</keyword>
<dbReference type="EMBL" id="FZOS01000006">
    <property type="protein sequence ID" value="SNS43772.1"/>
    <property type="molecule type" value="Genomic_DNA"/>
</dbReference>